<proteinExistence type="predicted"/>
<dbReference type="Gene3D" id="3.40.50.1460">
    <property type="match status" value="1"/>
</dbReference>
<name>A0A0N0IX43_CHRID</name>
<dbReference type="SUPFAM" id="SSF52129">
    <property type="entry name" value="Caspase-like"/>
    <property type="match status" value="1"/>
</dbReference>
<gene>
    <name evidence="2" type="ORF">AOB46_06660</name>
</gene>
<evidence type="ECO:0000313" key="2">
    <source>
        <dbReference type="EMBL" id="KPE51902.1"/>
    </source>
</evidence>
<protein>
    <recommendedName>
        <fullName evidence="1">Deacetylase PdaC domain-containing protein</fullName>
    </recommendedName>
</protein>
<evidence type="ECO:0000313" key="3">
    <source>
        <dbReference type="Proteomes" id="UP000037953"/>
    </source>
</evidence>
<comment type="caution">
    <text evidence="2">The sequence shown here is derived from an EMBL/GenBank/DDBJ whole genome shotgun (WGS) entry which is preliminary data.</text>
</comment>
<organism evidence="2 3">
    <name type="scientific">Chryseobacterium indologenes</name>
    <name type="common">Flavobacterium indologenes</name>
    <dbReference type="NCBI Taxonomy" id="253"/>
    <lineage>
        <taxon>Bacteria</taxon>
        <taxon>Pseudomonadati</taxon>
        <taxon>Bacteroidota</taxon>
        <taxon>Flavobacteriia</taxon>
        <taxon>Flavobacteriales</taxon>
        <taxon>Weeksellaceae</taxon>
        <taxon>Chryseobacterium group</taxon>
        <taxon>Chryseobacterium</taxon>
    </lineage>
</organism>
<feature type="domain" description="Deacetylase PdaC" evidence="1">
    <location>
        <begin position="283"/>
        <end position="370"/>
    </location>
</feature>
<reference evidence="2 3" key="1">
    <citation type="journal article" date="2015" name="Genom Data">
        <title>Draft genome sequence of a multidrug-resistant Chryseobacterium indologenes isolate from Malaysia.</title>
        <authorList>
            <person name="Yu C.Y."/>
            <person name="Ang G.Y."/>
            <person name="Cheng H.J."/>
            <person name="Cheong Y.M."/>
            <person name="Yin W.F."/>
            <person name="Chan K.G."/>
        </authorList>
    </citation>
    <scope>NUCLEOTIDE SEQUENCE [LARGE SCALE GENOMIC DNA]</scope>
    <source>
        <strain evidence="2 3">CI_885</strain>
    </source>
</reference>
<reference evidence="3" key="2">
    <citation type="submission" date="2015-09" db="EMBL/GenBank/DDBJ databases">
        <title>Draft genome sequence of a multidrug-resistant Chryseobacterium indologenes isolate from Malaysia.</title>
        <authorList>
            <person name="Yu C.Y."/>
            <person name="Ang G.Y."/>
            <person name="Chan K.-G."/>
        </authorList>
    </citation>
    <scope>NUCLEOTIDE SEQUENCE [LARGE SCALE GENOMIC DNA]</scope>
    <source>
        <strain evidence="3">CI_885</strain>
    </source>
</reference>
<dbReference type="PATRIC" id="fig|253.9.peg.3009"/>
<dbReference type="OrthoDB" id="976443at2"/>
<evidence type="ECO:0000259" key="1">
    <source>
        <dbReference type="Pfam" id="PF13739"/>
    </source>
</evidence>
<dbReference type="InterPro" id="IPR029030">
    <property type="entry name" value="Caspase-like_dom_sf"/>
</dbReference>
<dbReference type="AlphaFoldDB" id="A0A0N0IX43"/>
<dbReference type="Pfam" id="PF13739">
    <property type="entry name" value="PdaC"/>
    <property type="match status" value="1"/>
</dbReference>
<dbReference type="EMBL" id="LJOD01000003">
    <property type="protein sequence ID" value="KPE51902.1"/>
    <property type="molecule type" value="Genomic_DNA"/>
</dbReference>
<dbReference type="Gene3D" id="3.30.565.40">
    <property type="entry name" value="Fervidobacterium nodosum Rt17-B1 like"/>
    <property type="match status" value="1"/>
</dbReference>
<sequence length="469" mass="54458">MILFIFKYYYEIKSPIFLFPFLYTNKMRKIIAIAIDKYEDKTITNLANCVKDTNKLIDVLFRRYQFNFYDLYAQKEQTTLSFLYNQLYSELINSLEKDEILIIFAGHGEYIPALESNYWLCSDSKKNDITTWFNIGDLIKFFRASPARNIALISDSCFSGAIFQLTRGGGLKALQNKYSRQAITSGGIETVSDGKVGENSPFCNAVFSVLESNEQKHLSFNHFSEQVILQFSEDRIQTPSYGSLLDSGDKGGTFFFELKNQNETSIVKTIQLPLEINTDIKIENTFEIPFFIENKKFNNDFVNAFVQQLGYSIINNIRVFVNENEKYSISSSNENEFYLDVNYTIETLNDDFLSIVITESDYFGSAHPNYYIYSINFAFQPERKISLFEIIDHSDYENIEFFIIDMINQYSDTECTSILLEYCKYKYLYDLGFSFNSEIFTIYFINLLPHVAKGCGILNIPIDKIKLKV</sequence>
<dbReference type="Proteomes" id="UP000037953">
    <property type="component" value="Unassembled WGS sequence"/>
</dbReference>
<accession>A0A0N0IX43</accession>
<dbReference type="InterPro" id="IPR025303">
    <property type="entry name" value="PdaC"/>
</dbReference>